<reference evidence="5" key="1">
    <citation type="journal article" date="2020" name="mSystems">
        <title>Genome- and Community-Level Interaction Insights into Carbon Utilization and Element Cycling Functions of Hydrothermarchaeota in Hydrothermal Sediment.</title>
        <authorList>
            <person name="Zhou Z."/>
            <person name="Liu Y."/>
            <person name="Xu W."/>
            <person name="Pan J."/>
            <person name="Luo Z.H."/>
            <person name="Li M."/>
        </authorList>
    </citation>
    <scope>NUCLEOTIDE SEQUENCE [LARGE SCALE GENOMIC DNA]</scope>
    <source>
        <strain evidence="5">SpSt-788</strain>
    </source>
</reference>
<feature type="domain" description="RNA 3'-terminal phosphate cyclase insert" evidence="4">
    <location>
        <begin position="68"/>
        <end position="172"/>
    </location>
</feature>
<dbReference type="EMBL" id="DTHO01000076">
    <property type="protein sequence ID" value="HGH00229.1"/>
    <property type="molecule type" value="Genomic_DNA"/>
</dbReference>
<proteinExistence type="predicted"/>
<gene>
    <name evidence="5" type="ORF">ENV75_07285</name>
</gene>
<evidence type="ECO:0000313" key="5">
    <source>
        <dbReference type="EMBL" id="HGH00229.1"/>
    </source>
</evidence>
<dbReference type="Pfam" id="PF01137">
    <property type="entry name" value="RTC"/>
    <property type="match status" value="1"/>
</dbReference>
<dbReference type="InterPro" id="IPR036553">
    <property type="entry name" value="RPTC_insert"/>
</dbReference>
<sequence length="230" mass="26024">MLHFLEPGTDVKNAPTTDYLQYVLSPILNLSGILIQLETLRRGYYPKGNGFVRARIYKTEKLKPLNLTERGKILEIYGISHASEKLRIRNVAERQKNVCEKLLKDFLNYRFNYKIPVRIIEEYRESLSTGSGMTLIARTENTFLGASALGDIGKTSEEVGEECAKTLISEIQKGGCVDSYMSDQIIPYIAVAKGEVKINELTMHAKTNLYVVNLFKLDVKCEGDLVYCKN</sequence>
<evidence type="ECO:0000259" key="3">
    <source>
        <dbReference type="Pfam" id="PF01137"/>
    </source>
</evidence>
<dbReference type="PANTHER" id="PTHR11096:SF0">
    <property type="entry name" value="RNA 3'-TERMINAL PHOSPHATE CYCLASE"/>
    <property type="match status" value="1"/>
</dbReference>
<accession>A0A7C4EN51</accession>
<dbReference type="InterPro" id="IPR023797">
    <property type="entry name" value="RNA3'_phos_cyclase_dom"/>
</dbReference>
<evidence type="ECO:0000259" key="4">
    <source>
        <dbReference type="Pfam" id="PF05189"/>
    </source>
</evidence>
<dbReference type="GO" id="GO:0006396">
    <property type="term" value="P:RNA processing"/>
    <property type="evidence" value="ECO:0007669"/>
    <property type="project" value="InterPro"/>
</dbReference>
<dbReference type="InterPro" id="IPR013791">
    <property type="entry name" value="RNA3'-term_phos_cycl_insert"/>
</dbReference>
<comment type="catalytic activity">
    <reaction evidence="2">
        <text>a 3'-end 3'-phospho-ribonucleotide-RNA + ATP = a 3'-end 2',3'-cyclophospho-ribonucleotide-RNA + AMP + diphosphate</text>
        <dbReference type="Rhea" id="RHEA:23976"/>
        <dbReference type="Rhea" id="RHEA-COMP:10463"/>
        <dbReference type="Rhea" id="RHEA-COMP:10464"/>
        <dbReference type="ChEBI" id="CHEBI:30616"/>
        <dbReference type="ChEBI" id="CHEBI:33019"/>
        <dbReference type="ChEBI" id="CHEBI:83062"/>
        <dbReference type="ChEBI" id="CHEBI:83064"/>
        <dbReference type="ChEBI" id="CHEBI:456215"/>
        <dbReference type="EC" id="6.5.1.4"/>
    </reaction>
</comment>
<dbReference type="PANTHER" id="PTHR11096">
    <property type="entry name" value="RNA 3' TERMINAL PHOSPHATE CYCLASE"/>
    <property type="match status" value="1"/>
</dbReference>
<evidence type="ECO:0000256" key="1">
    <source>
        <dbReference type="ARBA" id="ARBA00012725"/>
    </source>
</evidence>
<dbReference type="SUPFAM" id="SSF52913">
    <property type="entry name" value="RNA 3'-terminal phosphate cyclase, RPTC, insert domain"/>
    <property type="match status" value="1"/>
</dbReference>
<comment type="caution">
    <text evidence="5">The sequence shown here is derived from an EMBL/GenBank/DDBJ whole genome shotgun (WGS) entry which is preliminary data.</text>
</comment>
<dbReference type="EC" id="6.5.1.4" evidence="1"/>
<dbReference type="AlphaFoldDB" id="A0A7C4EN51"/>
<feature type="domain" description="RNA 3'-terminal phosphate cyclase" evidence="3">
    <location>
        <begin position="8"/>
        <end position="215"/>
    </location>
</feature>
<organism evidence="5">
    <name type="scientific">Thermodesulfovibrio aggregans</name>
    <dbReference type="NCBI Taxonomy" id="86166"/>
    <lineage>
        <taxon>Bacteria</taxon>
        <taxon>Pseudomonadati</taxon>
        <taxon>Nitrospirota</taxon>
        <taxon>Thermodesulfovibrionia</taxon>
        <taxon>Thermodesulfovibrionales</taxon>
        <taxon>Thermodesulfovibrionaceae</taxon>
        <taxon>Thermodesulfovibrio</taxon>
    </lineage>
</organism>
<dbReference type="InterPro" id="IPR000228">
    <property type="entry name" value="RNA3'_term_phos_cyc"/>
</dbReference>
<name>A0A7C4EN51_9BACT</name>
<dbReference type="Gene3D" id="3.65.10.20">
    <property type="entry name" value="RNA 3'-terminal phosphate cyclase domain"/>
    <property type="match status" value="2"/>
</dbReference>
<dbReference type="InterPro" id="IPR013792">
    <property type="entry name" value="RNA3'P_cycl/enolpyr_Trfase_a/b"/>
</dbReference>
<dbReference type="Pfam" id="PF05189">
    <property type="entry name" value="RTC_insert"/>
    <property type="match status" value="1"/>
</dbReference>
<dbReference type="SUPFAM" id="SSF55205">
    <property type="entry name" value="EPT/RTPC-like"/>
    <property type="match status" value="1"/>
</dbReference>
<dbReference type="InterPro" id="IPR037136">
    <property type="entry name" value="RNA3'_phos_cyclase_dom_sf"/>
</dbReference>
<protein>
    <recommendedName>
        <fullName evidence="1">RNA 3'-terminal-phosphate cyclase (ATP)</fullName>
        <ecNumber evidence="1">6.5.1.4</ecNumber>
    </recommendedName>
</protein>
<evidence type="ECO:0000256" key="2">
    <source>
        <dbReference type="ARBA" id="ARBA00024481"/>
    </source>
</evidence>
<dbReference type="GO" id="GO:0003963">
    <property type="term" value="F:RNA-3'-phosphate cyclase activity"/>
    <property type="evidence" value="ECO:0007669"/>
    <property type="project" value="UniProtKB-EC"/>
</dbReference>